<evidence type="ECO:0000313" key="1">
    <source>
        <dbReference type="EMBL" id="MDI4510810.1"/>
    </source>
</evidence>
<name>A0AAW6TJH4_FAUOS</name>
<protein>
    <submittedName>
        <fullName evidence="1">Uncharacterized protein</fullName>
    </submittedName>
</protein>
<dbReference type="EMBL" id="SSCJ01000012">
    <property type="protein sequence ID" value="MDI4510810.1"/>
    <property type="molecule type" value="Genomic_DNA"/>
</dbReference>
<comment type="caution">
    <text evidence="1">The sequence shown here is derived from an EMBL/GenBank/DDBJ whole genome shotgun (WGS) entry which is preliminary data.</text>
</comment>
<organism evidence="1">
    <name type="scientific">Faucicola osloensis</name>
    <name type="common">Moraxella osloensis</name>
    <dbReference type="NCBI Taxonomy" id="34062"/>
    <lineage>
        <taxon>Bacteria</taxon>
        <taxon>Pseudomonadati</taxon>
        <taxon>Pseudomonadota</taxon>
        <taxon>Gammaproteobacteria</taxon>
        <taxon>Moraxellales</taxon>
        <taxon>Moraxellaceae</taxon>
        <taxon>Faucicola</taxon>
    </lineage>
</organism>
<accession>A0AAW6TJH4</accession>
<gene>
    <name evidence="1" type="ORF">E6P75_11460</name>
</gene>
<reference evidence="1" key="1">
    <citation type="submission" date="2019-04" db="EMBL/GenBank/DDBJ databases">
        <title>Moraxella osloensis CCUG 73412, isolated from corneal scrapings as causative agent of keratitis.</title>
        <authorList>
            <person name="Connolly G."/>
            <person name="Jaen-Luchoro D."/>
            <person name="Pinyeiro-Iglesias B."/>
            <person name="Curry A."/>
            <person name="Knowles S."/>
            <person name="Moore E.R.B."/>
        </authorList>
    </citation>
    <scope>NUCLEOTIDE SEQUENCE</scope>
    <source>
        <strain evidence="1">CCUG 73412</strain>
    </source>
</reference>
<proteinExistence type="predicted"/>
<dbReference type="AlphaFoldDB" id="A0AAW6TJH4"/>
<sequence length="66" mass="7605">MFLITTPNHERTGLIDNTGKEIIPIDHYVNFAFSNDEASFFKEKGDSYIVYSTRTDGKMYINIVPK</sequence>